<accession>A0A4Y3QNA8</accession>
<dbReference type="EMBL" id="BJML01000008">
    <property type="protein sequence ID" value="GEB46612.1"/>
    <property type="molecule type" value="Genomic_DNA"/>
</dbReference>
<reference evidence="1 2" key="1">
    <citation type="submission" date="2019-06" db="EMBL/GenBank/DDBJ databases">
        <title>Whole genome shotgun sequence of Microbacterium testaceum NBRC 12675.</title>
        <authorList>
            <person name="Hosoyama A."/>
            <person name="Uohara A."/>
            <person name="Ohji S."/>
            <person name="Ichikawa N."/>
        </authorList>
    </citation>
    <scope>NUCLEOTIDE SEQUENCE [LARGE SCALE GENOMIC DNA]</scope>
    <source>
        <strain evidence="1 2">NBRC 12675</strain>
    </source>
</reference>
<dbReference type="AlphaFoldDB" id="A0A4Y3QNA8"/>
<sequence>MGVNTVRAGLTLLTVTLLVGLTACFGGPSAGDKEAQLTAALESAGSGVVGAKVVTTPSGAGGLTVTVKLSSDGLESGGREVAAATLTRILAVTADNAADMKVTSLYLYADDDFGKDLSFRDAATELGLQKSLNGDSLTLVAEEWTSYAGK</sequence>
<name>A0A4Y3QNA8_MICTE</name>
<organism evidence="1 2">
    <name type="scientific">Microbacterium testaceum</name>
    <name type="common">Aureobacterium testaceum</name>
    <name type="synonym">Brevibacterium testaceum</name>
    <dbReference type="NCBI Taxonomy" id="2033"/>
    <lineage>
        <taxon>Bacteria</taxon>
        <taxon>Bacillati</taxon>
        <taxon>Actinomycetota</taxon>
        <taxon>Actinomycetes</taxon>
        <taxon>Micrococcales</taxon>
        <taxon>Microbacteriaceae</taxon>
        <taxon>Microbacterium</taxon>
    </lineage>
</organism>
<dbReference type="PROSITE" id="PS51257">
    <property type="entry name" value="PROKAR_LIPOPROTEIN"/>
    <property type="match status" value="1"/>
</dbReference>
<comment type="caution">
    <text evidence="1">The sequence shown here is derived from an EMBL/GenBank/DDBJ whole genome shotgun (WGS) entry which is preliminary data.</text>
</comment>
<evidence type="ECO:0000313" key="1">
    <source>
        <dbReference type="EMBL" id="GEB46612.1"/>
    </source>
</evidence>
<gene>
    <name evidence="1" type="ORF">MTE01_25570</name>
</gene>
<proteinExistence type="predicted"/>
<evidence type="ECO:0000313" key="2">
    <source>
        <dbReference type="Proteomes" id="UP000319525"/>
    </source>
</evidence>
<protein>
    <submittedName>
        <fullName evidence="1">Uncharacterized protein</fullName>
    </submittedName>
</protein>
<dbReference type="Proteomes" id="UP000319525">
    <property type="component" value="Unassembled WGS sequence"/>
</dbReference>